<proteinExistence type="predicted"/>
<keyword evidence="3" id="KW-0804">Transcription</keyword>
<dbReference type="InterPro" id="IPR018060">
    <property type="entry name" value="HTH_AraC"/>
</dbReference>
<dbReference type="PANTHER" id="PTHR43280:SF28">
    <property type="entry name" value="HTH-TYPE TRANSCRIPTIONAL ACTIVATOR RHAS"/>
    <property type="match status" value="1"/>
</dbReference>
<dbReference type="PROSITE" id="PS01124">
    <property type="entry name" value="HTH_ARAC_FAMILY_2"/>
    <property type="match status" value="1"/>
</dbReference>
<evidence type="ECO:0000256" key="1">
    <source>
        <dbReference type="ARBA" id="ARBA00023015"/>
    </source>
</evidence>
<dbReference type="PANTHER" id="PTHR43280">
    <property type="entry name" value="ARAC-FAMILY TRANSCRIPTIONAL REGULATOR"/>
    <property type="match status" value="1"/>
</dbReference>
<organism evidence="5 6">
    <name type="scientific">Roseburia lenta</name>
    <dbReference type="NCBI Taxonomy" id="2763061"/>
    <lineage>
        <taxon>Bacteria</taxon>
        <taxon>Bacillati</taxon>
        <taxon>Bacillota</taxon>
        <taxon>Clostridia</taxon>
        <taxon>Lachnospirales</taxon>
        <taxon>Lachnospiraceae</taxon>
        <taxon>Roseburia</taxon>
    </lineage>
</organism>
<keyword evidence="1" id="KW-0805">Transcription regulation</keyword>
<keyword evidence="6" id="KW-1185">Reference proteome</keyword>
<keyword evidence="2" id="KW-0238">DNA-binding</keyword>
<reference evidence="5 6" key="1">
    <citation type="submission" date="2020-08" db="EMBL/GenBank/DDBJ databases">
        <title>Genome public.</title>
        <authorList>
            <person name="Liu C."/>
            <person name="Sun Q."/>
        </authorList>
    </citation>
    <scope>NUCLEOTIDE SEQUENCE [LARGE SCALE GENOMIC DNA]</scope>
    <source>
        <strain evidence="5 6">NSJ-9</strain>
    </source>
</reference>
<dbReference type="SMART" id="SM00342">
    <property type="entry name" value="HTH_ARAC"/>
    <property type="match status" value="1"/>
</dbReference>
<evidence type="ECO:0000313" key="6">
    <source>
        <dbReference type="Proteomes" id="UP000643810"/>
    </source>
</evidence>
<evidence type="ECO:0000313" key="5">
    <source>
        <dbReference type="EMBL" id="MBC5686313.1"/>
    </source>
</evidence>
<dbReference type="RefSeq" id="WP_118280564.1">
    <property type="nucleotide sequence ID" value="NZ_JACOPG010000002.1"/>
</dbReference>
<accession>A0ABR7GGQ2</accession>
<name>A0ABR7GGQ2_9FIRM</name>
<evidence type="ECO:0000256" key="3">
    <source>
        <dbReference type="ARBA" id="ARBA00023163"/>
    </source>
</evidence>
<evidence type="ECO:0000256" key="2">
    <source>
        <dbReference type="ARBA" id="ARBA00023125"/>
    </source>
</evidence>
<sequence length="406" mass="46740">MAMTTKDFQELLCAVEHLYYWQCDVNGNILETNAPRNIRQGIHSLFIQSDFPQKVEIYSKDADTPYALGMYMGLEWFVVIEKKNGNLEQMHLLGPVFFSPVDEEQLEDFLREYEGQGMAFHSRHLLIRSLKELPVIFQKYFTQYALMLDFVVNHRHLSYEDVNFHVKDPVDENKETRPRLYRESRIFLAEMLGRLAMGDLSVLQDKKMKQGMNYAMLPTNAAAITKPGRTLKDAALIFTAKCADAAVSGGMSPEIADALADSYMGQIEKDLSGVELMRLMGRIYEDYLRRVHAIKEEAGKYSEKTQACMDYIDLHIKEKINVTTIAQTSGYSVYYLSRQFYRETGEHLPAYIRRKKIEYAAMLLRTTDLEVARIAEDLSFCSASHFSDCFHKTMGCSPSAYRARIE</sequence>
<dbReference type="SUPFAM" id="SSF46689">
    <property type="entry name" value="Homeodomain-like"/>
    <property type="match status" value="2"/>
</dbReference>
<protein>
    <submittedName>
        <fullName evidence="5">Helix-turn-helix transcriptional regulator</fullName>
    </submittedName>
</protein>
<comment type="caution">
    <text evidence="5">The sequence shown here is derived from an EMBL/GenBank/DDBJ whole genome shotgun (WGS) entry which is preliminary data.</text>
</comment>
<dbReference type="Proteomes" id="UP000643810">
    <property type="component" value="Unassembled WGS sequence"/>
</dbReference>
<evidence type="ECO:0000259" key="4">
    <source>
        <dbReference type="PROSITE" id="PS01124"/>
    </source>
</evidence>
<gene>
    <name evidence="5" type="ORF">H8R94_06780</name>
</gene>
<dbReference type="Pfam" id="PF12833">
    <property type="entry name" value="HTH_18"/>
    <property type="match status" value="1"/>
</dbReference>
<feature type="domain" description="HTH araC/xylS-type" evidence="4">
    <location>
        <begin position="306"/>
        <end position="404"/>
    </location>
</feature>
<dbReference type="Gene3D" id="1.10.10.60">
    <property type="entry name" value="Homeodomain-like"/>
    <property type="match status" value="2"/>
</dbReference>
<dbReference type="EMBL" id="JACOPG010000002">
    <property type="protein sequence ID" value="MBC5686313.1"/>
    <property type="molecule type" value="Genomic_DNA"/>
</dbReference>
<dbReference type="InterPro" id="IPR009057">
    <property type="entry name" value="Homeodomain-like_sf"/>
</dbReference>